<dbReference type="ExpressionAtlas" id="E0CYW6">
    <property type="expression patterns" value="baseline and differential"/>
</dbReference>
<dbReference type="AlphaFoldDB" id="E0CYW6"/>
<dbReference type="MGI" id="MGI:1915128">
    <property type="gene designation" value="Tmem33"/>
</dbReference>
<dbReference type="Bgee" id="ENSMUSG00000037720">
    <property type="expression patterns" value="Expressed in choroid plexus epithelium and 260 other cell types or tissues"/>
</dbReference>
<dbReference type="HOGENOM" id="CLU_2867066_0_0_1"/>
<evidence type="ECO:0000313" key="3">
    <source>
        <dbReference type="Proteomes" id="UP000000589"/>
    </source>
</evidence>
<dbReference type="Proteomes" id="UP000000589">
    <property type="component" value="Chromosome 5"/>
</dbReference>
<reference evidence="1 3" key="1">
    <citation type="journal article" date="2009" name="PLoS Biol.">
        <title>Lineage-specific biology revealed by a finished genome assembly of the mouse.</title>
        <authorList>
            <consortium name="Mouse Genome Sequencing Consortium"/>
            <person name="Church D.M."/>
            <person name="Goodstadt L."/>
            <person name="Hillier L.W."/>
            <person name="Zody M.C."/>
            <person name="Goldstein S."/>
            <person name="She X."/>
            <person name="Bult C.J."/>
            <person name="Agarwala R."/>
            <person name="Cherry J.L."/>
            <person name="DiCuccio M."/>
            <person name="Hlavina W."/>
            <person name="Kapustin Y."/>
            <person name="Meric P."/>
            <person name="Maglott D."/>
            <person name="Birtle Z."/>
            <person name="Marques A.C."/>
            <person name="Graves T."/>
            <person name="Zhou S."/>
            <person name="Teague B."/>
            <person name="Potamousis K."/>
            <person name="Churas C."/>
            <person name="Place M."/>
            <person name="Herschleb J."/>
            <person name="Runnheim R."/>
            <person name="Forrest D."/>
            <person name="Amos-Landgraf J."/>
            <person name="Schwartz D.C."/>
            <person name="Cheng Z."/>
            <person name="Lindblad-Toh K."/>
            <person name="Eichler E.E."/>
            <person name="Ponting C.P."/>
        </authorList>
    </citation>
    <scope>NUCLEOTIDE SEQUENCE [LARGE SCALE GENOMIC DNA]</scope>
    <source>
        <strain evidence="1 3">C57BL/6J</strain>
    </source>
</reference>
<organism evidence="1 3">
    <name type="scientific">Mus musculus</name>
    <name type="common">Mouse</name>
    <dbReference type="NCBI Taxonomy" id="10090"/>
    <lineage>
        <taxon>Eukaryota</taxon>
        <taxon>Metazoa</taxon>
        <taxon>Chordata</taxon>
        <taxon>Craniata</taxon>
        <taxon>Vertebrata</taxon>
        <taxon>Euteleostomi</taxon>
        <taxon>Mammalia</taxon>
        <taxon>Eutheria</taxon>
        <taxon>Euarchontoglires</taxon>
        <taxon>Glires</taxon>
        <taxon>Rodentia</taxon>
        <taxon>Myomorpha</taxon>
        <taxon>Muroidea</taxon>
        <taxon>Muridae</taxon>
        <taxon>Murinae</taxon>
        <taxon>Mus</taxon>
        <taxon>Mus</taxon>
    </lineage>
</organism>
<dbReference type="VEuPathDB" id="HostDB:ENSMUSG00000037720"/>
<keyword evidence="3" id="KW-1185">Reference proteome</keyword>
<reference evidence="1" key="4">
    <citation type="submission" date="2025-09" db="UniProtKB">
        <authorList>
            <consortium name="Ensembl"/>
        </authorList>
    </citation>
    <scope>IDENTIFICATION</scope>
    <source>
        <strain evidence="1">C57BL/6J</strain>
    </source>
</reference>
<dbReference type="Antibodypedia" id="60901">
    <property type="antibodies" value="89 antibodies from 19 providers"/>
</dbReference>
<name>E0CYW6_MOUSE</name>
<proteinExistence type="predicted"/>
<dbReference type="Ensembl" id="ENSMUST00000162074.8">
    <property type="protein sequence ID" value="ENSMUSP00000123834.2"/>
    <property type="gene ID" value="ENSMUSG00000037720.17"/>
</dbReference>
<sequence>MADTTPNGPQGAGAVGVSCVEVGGQRILISSLHLRWSQGSHLGHQPWEHVPLLLGRLDGPTNGL</sequence>
<accession>E0CYW6</accession>
<evidence type="ECO:0000313" key="2">
    <source>
        <dbReference type="MGI" id="MGI:1915128"/>
    </source>
</evidence>
<evidence type="ECO:0000313" key="1">
    <source>
        <dbReference type="Ensembl" id="ENSMUSP00000123834.2"/>
    </source>
</evidence>
<gene>
    <name evidence="1 2" type="primary">Tmem33</name>
</gene>
<reference evidence="1" key="3">
    <citation type="submission" date="2025-08" db="UniProtKB">
        <authorList>
            <consortium name="Ensembl"/>
        </authorList>
    </citation>
    <scope>IDENTIFICATION</scope>
    <source>
        <strain evidence="1">C57BL/6J</strain>
    </source>
</reference>
<protein>
    <submittedName>
        <fullName evidence="1">Transmembrane protein 33</fullName>
    </submittedName>
</protein>
<dbReference type="AGR" id="MGI:1915128"/>
<reference evidence="1 3" key="2">
    <citation type="journal article" date="2011" name="PLoS Biol.">
        <title>Modernizing reference genome assemblies.</title>
        <authorList>
            <person name="Church D.M."/>
            <person name="Schneider V.A."/>
            <person name="Graves T."/>
            <person name="Auger K."/>
            <person name="Cunningham F."/>
            <person name="Bouk N."/>
            <person name="Chen H.C."/>
            <person name="Agarwala R."/>
            <person name="McLaren W.M."/>
            <person name="Ritchie G.R."/>
            <person name="Albracht D."/>
            <person name="Kremitzki M."/>
            <person name="Rock S."/>
            <person name="Kotkiewicz H."/>
            <person name="Kremitzki C."/>
            <person name="Wollam A."/>
            <person name="Trani L."/>
            <person name="Fulton L."/>
            <person name="Fulton R."/>
            <person name="Matthews L."/>
            <person name="Whitehead S."/>
            <person name="Chow W."/>
            <person name="Torrance J."/>
            <person name="Dunn M."/>
            <person name="Harden G."/>
            <person name="Threadgold G."/>
            <person name="Wood J."/>
            <person name="Collins J."/>
            <person name="Heath P."/>
            <person name="Griffiths G."/>
            <person name="Pelan S."/>
            <person name="Grafham D."/>
            <person name="Eichler E.E."/>
            <person name="Weinstock G."/>
            <person name="Mardis E.R."/>
            <person name="Wilson R.K."/>
            <person name="Howe K."/>
            <person name="Flicek P."/>
            <person name="Hubbard T."/>
        </authorList>
    </citation>
    <scope>NUCLEOTIDE SEQUENCE [LARGE SCALE GENOMIC DNA]</scope>
    <source>
        <strain evidence="1 3">C57BL/6J</strain>
    </source>
</reference>
<dbReference type="GeneTree" id="ENSGT00390000011368"/>